<feature type="transmembrane region" description="Helical" evidence="7">
    <location>
        <begin position="433"/>
        <end position="458"/>
    </location>
</feature>
<gene>
    <name evidence="9" type="primary">LOC105295045</name>
</gene>
<accession>A0A6P3QEV8</accession>
<keyword evidence="6" id="KW-1015">Disulfide bond</keyword>
<dbReference type="KEGG" id="pvp:105295045"/>
<evidence type="ECO:0000256" key="4">
    <source>
        <dbReference type="ARBA" id="ARBA00022989"/>
    </source>
</evidence>
<dbReference type="Pfam" id="PF00429">
    <property type="entry name" value="TLV_coat"/>
    <property type="match status" value="1"/>
</dbReference>
<dbReference type="Proteomes" id="UP000515202">
    <property type="component" value="Unplaced"/>
</dbReference>
<keyword evidence="3" id="KW-0732">Signal</keyword>
<evidence type="ECO:0000256" key="6">
    <source>
        <dbReference type="ARBA" id="ARBA00023157"/>
    </source>
</evidence>
<comment type="subcellular location">
    <subcellularLocation>
        <location evidence="1">Membrane</location>
        <topology evidence="1">Single-pass membrane protein</topology>
    </subcellularLocation>
</comment>
<keyword evidence="5 7" id="KW-0472">Membrane</keyword>
<protein>
    <submittedName>
        <fullName evidence="9">Endogenous retrovirus group S71 member 1 Env polyprotein-like</fullName>
    </submittedName>
</protein>
<dbReference type="InterPro" id="IPR018154">
    <property type="entry name" value="TLV/ENV_coat_polyprotein"/>
</dbReference>
<dbReference type="Gene3D" id="3.90.310.10">
    <property type="entry name" value="ENV polyprotein, receptor-binding domain"/>
    <property type="match status" value="1"/>
</dbReference>
<evidence type="ECO:0000256" key="3">
    <source>
        <dbReference type="ARBA" id="ARBA00022729"/>
    </source>
</evidence>
<dbReference type="PANTHER" id="PTHR10424">
    <property type="entry name" value="VIRAL ENVELOPE PROTEIN"/>
    <property type="match status" value="1"/>
</dbReference>
<proteinExistence type="predicted"/>
<name>A0A6P3QEV8_PTEVA</name>
<dbReference type="AlphaFoldDB" id="A0A6P3QEV8"/>
<dbReference type="Gene3D" id="1.10.287.210">
    <property type="match status" value="1"/>
</dbReference>
<keyword evidence="2 7" id="KW-0812">Transmembrane</keyword>
<organism evidence="8 9">
    <name type="scientific">Pteropus vampyrus</name>
    <name type="common">Large flying fox</name>
    <dbReference type="NCBI Taxonomy" id="132908"/>
    <lineage>
        <taxon>Eukaryota</taxon>
        <taxon>Metazoa</taxon>
        <taxon>Chordata</taxon>
        <taxon>Craniata</taxon>
        <taxon>Vertebrata</taxon>
        <taxon>Euteleostomi</taxon>
        <taxon>Mammalia</taxon>
        <taxon>Eutheria</taxon>
        <taxon>Laurasiatheria</taxon>
        <taxon>Chiroptera</taxon>
        <taxon>Yinpterochiroptera</taxon>
        <taxon>Pteropodoidea</taxon>
        <taxon>Pteropodidae</taxon>
        <taxon>Pteropodinae</taxon>
        <taxon>Pteropus</taxon>
    </lineage>
</organism>
<dbReference type="SUPFAM" id="SSF58069">
    <property type="entry name" value="Virus ectodomain"/>
    <property type="match status" value="1"/>
</dbReference>
<dbReference type="InterPro" id="IPR008981">
    <property type="entry name" value="FMuLV_rcpt-bd"/>
</dbReference>
<dbReference type="GeneID" id="105295045"/>
<keyword evidence="4 7" id="KW-1133">Transmembrane helix</keyword>
<dbReference type="CDD" id="cd09851">
    <property type="entry name" value="HTLV-1-like_HR1-HR2"/>
    <property type="match status" value="1"/>
</dbReference>
<evidence type="ECO:0000313" key="9">
    <source>
        <dbReference type="RefSeq" id="XP_011362863.1"/>
    </source>
</evidence>
<evidence type="ECO:0000256" key="7">
    <source>
        <dbReference type="SAM" id="Phobius"/>
    </source>
</evidence>
<evidence type="ECO:0000256" key="2">
    <source>
        <dbReference type="ARBA" id="ARBA00022692"/>
    </source>
</evidence>
<dbReference type="SUPFAM" id="SSF49830">
    <property type="entry name" value="ENV polyprotein, receptor-binding domain"/>
    <property type="match status" value="1"/>
</dbReference>
<dbReference type="RefSeq" id="XP_011362863.1">
    <property type="nucleotide sequence ID" value="XM_011364561.1"/>
</dbReference>
<dbReference type="PANTHER" id="PTHR10424:SF75">
    <property type="entry name" value="ENDOGENOUS RETROVIRUS GROUP S71 MEMBER 1 ENV POLYPROTEIN"/>
    <property type="match status" value="1"/>
</dbReference>
<evidence type="ECO:0000256" key="5">
    <source>
        <dbReference type="ARBA" id="ARBA00023136"/>
    </source>
</evidence>
<sequence>MEPQSWTNCGGLGWERYYATQHKYLCFKSRQKGDCDNIGEFYCPYWSCPHAHSRAISSGVSLLRPPANCSLGHCNPIAYNIRDPGDPKWSQEVIVGVRIDGKGRDPGAIIKIVKSWVVNPTSCLRLKPHSAVGRAPPTVRLHRSRPLQTWGPPEFPLWEIVNATHQLLLVANPALGSDCWLCTSVTTWTYTGLGVNGIVTPEHSGTAWPVWPSVMSVGNTTCVQGTGTQPNVTANCTQIWQLNSNTLYRPPNGTYFSCSDGVYTRLNGSWCSLCAIIILLPNLSVVSGSDGTYLAEPVGPHIRRAPILISLLAGIGAIGGTASGGATIGAAKHQLFQLSTQIDTDLSALESALNTLQDQVDSLAEVALQNRRALDLLTASQGGTCLYLKEHCCFYANKSGVVRETLSQLCARIQGHIAEREQQGTWWNPLQSWGSWLVLLLGPLVGLTFVLTLAPCLLRCLSNLISEQVEAIKLHMVYCHPYEPLSQQSDV</sequence>
<keyword evidence="8" id="KW-1185">Reference proteome</keyword>
<dbReference type="GO" id="GO:0016020">
    <property type="term" value="C:membrane"/>
    <property type="evidence" value="ECO:0007669"/>
    <property type="project" value="UniProtKB-SubCell"/>
</dbReference>
<evidence type="ECO:0000256" key="1">
    <source>
        <dbReference type="ARBA" id="ARBA00004167"/>
    </source>
</evidence>
<reference evidence="9" key="1">
    <citation type="submission" date="2025-08" db="UniProtKB">
        <authorList>
            <consortium name="RefSeq"/>
        </authorList>
    </citation>
    <scope>IDENTIFICATION</scope>
    <source>
        <tissue evidence="9">Kidney</tissue>
    </source>
</reference>
<dbReference type="OrthoDB" id="9807927at2759"/>
<evidence type="ECO:0000313" key="8">
    <source>
        <dbReference type="Proteomes" id="UP000515202"/>
    </source>
</evidence>